<sequence length="134" mass="14879">MVGRGRPKSNFSGYVIDHYSLTCTSIPDLYKPIVRIADMLNLDIIHDIARVGRGRFGFIATATTPSLPEVEEVQAETMAKKGAEASSKRPTEGALTDHLKVELEEVSHRQESLELDLDNSHLFLADSQEQLKDV</sequence>
<organism evidence="2 3">
    <name type="scientific">Ensete ventricosum</name>
    <name type="common">Abyssinian banana</name>
    <name type="synonym">Musa ensete</name>
    <dbReference type="NCBI Taxonomy" id="4639"/>
    <lineage>
        <taxon>Eukaryota</taxon>
        <taxon>Viridiplantae</taxon>
        <taxon>Streptophyta</taxon>
        <taxon>Embryophyta</taxon>
        <taxon>Tracheophyta</taxon>
        <taxon>Spermatophyta</taxon>
        <taxon>Magnoliopsida</taxon>
        <taxon>Liliopsida</taxon>
        <taxon>Zingiberales</taxon>
        <taxon>Musaceae</taxon>
        <taxon>Ensete</taxon>
    </lineage>
</organism>
<reference evidence="2 3" key="1">
    <citation type="journal article" date="2014" name="Agronomy (Basel)">
        <title>A Draft Genome Sequence for Ensete ventricosum, the Drought-Tolerant Tree Against Hunger.</title>
        <authorList>
            <person name="Harrison J."/>
            <person name="Moore K.A."/>
            <person name="Paszkiewicz K."/>
            <person name="Jones T."/>
            <person name="Grant M."/>
            <person name="Ambacheew D."/>
            <person name="Muzemil S."/>
            <person name="Studholme D.J."/>
        </authorList>
    </citation>
    <scope>NUCLEOTIDE SEQUENCE [LARGE SCALE GENOMIC DNA]</scope>
</reference>
<protein>
    <submittedName>
        <fullName evidence="2">Uncharacterized protein</fullName>
    </submittedName>
</protein>
<evidence type="ECO:0000313" key="3">
    <source>
        <dbReference type="Proteomes" id="UP000287651"/>
    </source>
</evidence>
<feature type="region of interest" description="Disordered" evidence="1">
    <location>
        <begin position="75"/>
        <end position="96"/>
    </location>
</feature>
<comment type="caution">
    <text evidence="2">The sequence shown here is derived from an EMBL/GenBank/DDBJ whole genome shotgun (WGS) entry which is preliminary data.</text>
</comment>
<feature type="compositionally biased region" description="Basic and acidic residues" evidence="1">
    <location>
        <begin position="78"/>
        <end position="96"/>
    </location>
</feature>
<dbReference type="EMBL" id="AMZH03012191">
    <property type="protein sequence ID" value="RRT51494.1"/>
    <property type="molecule type" value="Genomic_DNA"/>
</dbReference>
<name>A0A426YID0_ENSVE</name>
<evidence type="ECO:0000256" key="1">
    <source>
        <dbReference type="SAM" id="MobiDB-lite"/>
    </source>
</evidence>
<proteinExistence type="predicted"/>
<dbReference type="AlphaFoldDB" id="A0A426YID0"/>
<accession>A0A426YID0</accession>
<dbReference type="Proteomes" id="UP000287651">
    <property type="component" value="Unassembled WGS sequence"/>
</dbReference>
<gene>
    <name evidence="2" type="ORF">B296_00051083</name>
</gene>
<evidence type="ECO:0000313" key="2">
    <source>
        <dbReference type="EMBL" id="RRT51494.1"/>
    </source>
</evidence>